<dbReference type="Gene3D" id="1.20.120.550">
    <property type="entry name" value="Membrane associated eicosanoid/glutathione metabolism-like domain"/>
    <property type="match status" value="1"/>
</dbReference>
<reference evidence="6" key="1">
    <citation type="submission" date="2018-01" db="EMBL/GenBank/DDBJ databases">
        <authorList>
            <person name="Yu X.-D."/>
        </authorList>
    </citation>
    <scope>NUCLEOTIDE SEQUENCE</scope>
    <source>
        <strain evidence="6">ZX-21</strain>
    </source>
</reference>
<evidence type="ECO:0000313" key="6">
    <source>
        <dbReference type="EMBL" id="POP51750.1"/>
    </source>
</evidence>
<sequence>MLQHSPILTPVITLILWTFVMLFWMALVRLPMIAKLKLKPEAGERTSELALKLPAKTQWKADNYNHLLEQPTIFYATALLLALVGGGEGLNLILAWCYVGGRVLHSLVQATINKVMLRFTIFLLTSIALLIMAINAAMIILM</sequence>
<proteinExistence type="predicted"/>
<name>A0A2S4HCQ9_9GAMM</name>
<dbReference type="RefSeq" id="WP_103685375.1">
    <property type="nucleotide sequence ID" value="NZ_PQGG01000035.1"/>
</dbReference>
<dbReference type="OrthoDB" id="5573101at2"/>
<dbReference type="Proteomes" id="UP000237222">
    <property type="component" value="Unassembled WGS sequence"/>
</dbReference>
<dbReference type="GO" id="GO:0016020">
    <property type="term" value="C:membrane"/>
    <property type="evidence" value="ECO:0007669"/>
    <property type="project" value="UniProtKB-SubCell"/>
</dbReference>
<comment type="subcellular location">
    <subcellularLocation>
        <location evidence="1">Membrane</location>
    </subcellularLocation>
</comment>
<keyword evidence="4 5" id="KW-0472">Membrane</keyword>
<accession>A0A2S4HCQ9</accession>
<evidence type="ECO:0008006" key="8">
    <source>
        <dbReference type="Google" id="ProtNLM"/>
    </source>
</evidence>
<protein>
    <recommendedName>
        <fullName evidence="8">MAPEG family protein</fullName>
    </recommendedName>
</protein>
<evidence type="ECO:0000256" key="3">
    <source>
        <dbReference type="ARBA" id="ARBA00022989"/>
    </source>
</evidence>
<dbReference type="InterPro" id="IPR023352">
    <property type="entry name" value="MAPEG-like_dom_sf"/>
</dbReference>
<dbReference type="SUPFAM" id="SSF161084">
    <property type="entry name" value="MAPEG domain-like"/>
    <property type="match status" value="1"/>
</dbReference>
<dbReference type="EMBL" id="PQGG01000035">
    <property type="protein sequence ID" value="POP51750.1"/>
    <property type="molecule type" value="Genomic_DNA"/>
</dbReference>
<keyword evidence="2 5" id="KW-0812">Transmembrane</keyword>
<evidence type="ECO:0000256" key="5">
    <source>
        <dbReference type="SAM" id="Phobius"/>
    </source>
</evidence>
<organism evidence="6 7">
    <name type="scientific">Zhongshania marina</name>
    <dbReference type="NCBI Taxonomy" id="2304603"/>
    <lineage>
        <taxon>Bacteria</taxon>
        <taxon>Pseudomonadati</taxon>
        <taxon>Pseudomonadota</taxon>
        <taxon>Gammaproteobacteria</taxon>
        <taxon>Cellvibrionales</taxon>
        <taxon>Spongiibacteraceae</taxon>
        <taxon>Zhongshania</taxon>
    </lineage>
</organism>
<evidence type="ECO:0000256" key="4">
    <source>
        <dbReference type="ARBA" id="ARBA00023136"/>
    </source>
</evidence>
<evidence type="ECO:0000256" key="1">
    <source>
        <dbReference type="ARBA" id="ARBA00004370"/>
    </source>
</evidence>
<feature type="transmembrane region" description="Helical" evidence="5">
    <location>
        <begin position="119"/>
        <end position="141"/>
    </location>
</feature>
<dbReference type="InterPro" id="IPR001129">
    <property type="entry name" value="Membr-assoc_MAPEG"/>
</dbReference>
<comment type="caution">
    <text evidence="6">The sequence shown here is derived from an EMBL/GenBank/DDBJ whole genome shotgun (WGS) entry which is preliminary data.</text>
</comment>
<dbReference type="AlphaFoldDB" id="A0A2S4HCQ9"/>
<dbReference type="Pfam" id="PF01124">
    <property type="entry name" value="MAPEG"/>
    <property type="match status" value="1"/>
</dbReference>
<gene>
    <name evidence="6" type="ORF">C0068_15465</name>
</gene>
<evidence type="ECO:0000313" key="7">
    <source>
        <dbReference type="Proteomes" id="UP000237222"/>
    </source>
</evidence>
<feature type="transmembrane region" description="Helical" evidence="5">
    <location>
        <begin position="73"/>
        <end position="99"/>
    </location>
</feature>
<keyword evidence="3 5" id="KW-1133">Transmembrane helix</keyword>
<evidence type="ECO:0000256" key="2">
    <source>
        <dbReference type="ARBA" id="ARBA00022692"/>
    </source>
</evidence>
<feature type="transmembrane region" description="Helical" evidence="5">
    <location>
        <begin position="7"/>
        <end position="27"/>
    </location>
</feature>